<comment type="caution">
    <text evidence="2">The sequence shown here is derived from an EMBL/GenBank/DDBJ whole genome shotgun (WGS) entry which is preliminary data.</text>
</comment>
<evidence type="ECO:0000256" key="1">
    <source>
        <dbReference type="SAM" id="MobiDB-lite"/>
    </source>
</evidence>
<proteinExistence type="predicted"/>
<dbReference type="Proteomes" id="UP000735302">
    <property type="component" value="Unassembled WGS sequence"/>
</dbReference>
<dbReference type="EMBL" id="BLXT01006933">
    <property type="protein sequence ID" value="GFO34792.1"/>
    <property type="molecule type" value="Genomic_DNA"/>
</dbReference>
<gene>
    <name evidence="2" type="ORF">PoB_006129700</name>
</gene>
<dbReference type="AlphaFoldDB" id="A0AAV4CSD0"/>
<evidence type="ECO:0000313" key="3">
    <source>
        <dbReference type="Proteomes" id="UP000735302"/>
    </source>
</evidence>
<organism evidence="2 3">
    <name type="scientific">Plakobranchus ocellatus</name>
    <dbReference type="NCBI Taxonomy" id="259542"/>
    <lineage>
        <taxon>Eukaryota</taxon>
        <taxon>Metazoa</taxon>
        <taxon>Spiralia</taxon>
        <taxon>Lophotrochozoa</taxon>
        <taxon>Mollusca</taxon>
        <taxon>Gastropoda</taxon>
        <taxon>Heterobranchia</taxon>
        <taxon>Euthyneura</taxon>
        <taxon>Panpulmonata</taxon>
        <taxon>Sacoglossa</taxon>
        <taxon>Placobranchoidea</taxon>
        <taxon>Plakobranchidae</taxon>
        <taxon>Plakobranchus</taxon>
    </lineage>
</organism>
<dbReference type="PANTHER" id="PTHR46888:SF1">
    <property type="entry name" value="RIBONUCLEASE H"/>
    <property type="match status" value="1"/>
</dbReference>
<dbReference type="PANTHER" id="PTHR46888">
    <property type="entry name" value="ZINC KNUCKLE DOMAINCONTAINING PROTEIN-RELATED"/>
    <property type="match status" value="1"/>
</dbReference>
<feature type="region of interest" description="Disordered" evidence="1">
    <location>
        <begin position="83"/>
        <end position="111"/>
    </location>
</feature>
<sequence length="233" mass="26490">MVHVSLKLIDRRGLEVLHALSSDQCTYGHLKESLLKRFKFTEEGFRERFCSSVPRSGQDFETFINQLMKLMDRWLESASIKDGFKREEPTDRSTGPAQPANAARNKPTPRFATTLRARVNADSLDHSLYRQDRHNNNSNNKVSTIKDAITEAIAHQIDFLEETDGRTETEAEVITITNEKTTDDPLMAGSSQDRIIAILLSECRQHLPCSPTSSQPDRCHFSQQKLMVTLAQR</sequence>
<accession>A0AAV4CSD0</accession>
<name>A0AAV4CSD0_9GAST</name>
<evidence type="ECO:0000313" key="2">
    <source>
        <dbReference type="EMBL" id="GFO34792.1"/>
    </source>
</evidence>
<keyword evidence="3" id="KW-1185">Reference proteome</keyword>
<reference evidence="2 3" key="1">
    <citation type="journal article" date="2021" name="Elife">
        <title>Chloroplast acquisition without the gene transfer in kleptoplastic sea slugs, Plakobranchus ocellatus.</title>
        <authorList>
            <person name="Maeda T."/>
            <person name="Takahashi S."/>
            <person name="Yoshida T."/>
            <person name="Shimamura S."/>
            <person name="Takaki Y."/>
            <person name="Nagai Y."/>
            <person name="Toyoda A."/>
            <person name="Suzuki Y."/>
            <person name="Arimoto A."/>
            <person name="Ishii H."/>
            <person name="Satoh N."/>
            <person name="Nishiyama T."/>
            <person name="Hasebe M."/>
            <person name="Maruyama T."/>
            <person name="Minagawa J."/>
            <person name="Obokata J."/>
            <person name="Shigenobu S."/>
        </authorList>
    </citation>
    <scope>NUCLEOTIDE SEQUENCE [LARGE SCALE GENOMIC DNA]</scope>
</reference>
<protein>
    <submittedName>
        <fullName evidence="2">Uncharacterized protein</fullName>
    </submittedName>
</protein>